<dbReference type="InterPro" id="IPR013317">
    <property type="entry name" value="DnaA_dom"/>
</dbReference>
<feature type="compositionally biased region" description="Basic and acidic residues" evidence="1">
    <location>
        <begin position="1"/>
        <end position="12"/>
    </location>
</feature>
<dbReference type="PANTHER" id="PTHR30050">
    <property type="entry name" value="CHROMOSOMAL REPLICATION INITIATOR PROTEIN DNAA"/>
    <property type="match status" value="1"/>
</dbReference>
<dbReference type="EMBL" id="CP013067">
    <property type="protein sequence ID" value="ALP40097.1"/>
    <property type="molecule type" value="Genomic_DNA"/>
</dbReference>
<feature type="compositionally biased region" description="Basic and acidic residues" evidence="1">
    <location>
        <begin position="22"/>
        <end position="34"/>
    </location>
</feature>
<organism evidence="3 4">
    <name type="scientific">Aeromonas schubertii</name>
    <dbReference type="NCBI Taxonomy" id="652"/>
    <lineage>
        <taxon>Bacteria</taxon>
        <taxon>Pseudomonadati</taxon>
        <taxon>Pseudomonadota</taxon>
        <taxon>Gammaproteobacteria</taxon>
        <taxon>Aeromonadales</taxon>
        <taxon>Aeromonadaceae</taxon>
        <taxon>Aeromonas</taxon>
    </lineage>
</organism>
<reference evidence="4" key="1">
    <citation type="submission" date="2015-10" db="EMBL/GenBank/DDBJ databases">
        <title>Complete Genome Sequence of Aeromonas schubertii strain WL1483.</title>
        <authorList>
            <person name="Liu L."/>
        </authorList>
    </citation>
    <scope>NUCLEOTIDE SEQUENCE [LARGE SCALE GENOMIC DNA]</scope>
    <source>
        <strain evidence="4">WL1483</strain>
    </source>
</reference>
<name>A0A0S2SEJ4_9GAMM</name>
<dbReference type="AlphaFoldDB" id="A0A0S2SEJ4"/>
<dbReference type="SUPFAM" id="SSF52540">
    <property type="entry name" value="P-loop containing nucleoside triphosphate hydrolases"/>
    <property type="match status" value="1"/>
</dbReference>
<dbReference type="Gene3D" id="3.40.50.300">
    <property type="entry name" value="P-loop containing nucleotide triphosphate hydrolases"/>
    <property type="match status" value="1"/>
</dbReference>
<dbReference type="Pfam" id="PF00308">
    <property type="entry name" value="Bac_DnaA"/>
    <property type="match status" value="1"/>
</dbReference>
<dbReference type="Proteomes" id="UP000058114">
    <property type="component" value="Chromosome"/>
</dbReference>
<dbReference type="InterPro" id="IPR027417">
    <property type="entry name" value="P-loop_NTPase"/>
</dbReference>
<reference evidence="3 4" key="2">
    <citation type="journal article" date="2016" name="Genome Announc.">
        <title>Complete Genome Sequence of the Highly Virulent Aeromonas schubertii Strain WL1483, Isolated from Diseased Snakehead Fish (Channa argus) in China.</title>
        <authorList>
            <person name="Liu L."/>
            <person name="Li N."/>
            <person name="Zhang D."/>
            <person name="Fu X."/>
            <person name="Shi C."/>
            <person name="Lin Q."/>
            <person name="Hao G."/>
        </authorList>
    </citation>
    <scope>NUCLEOTIDE SEQUENCE [LARGE SCALE GENOMIC DNA]</scope>
    <source>
        <strain evidence="3 4">WL1483</strain>
    </source>
</reference>
<feature type="domain" description="AAA+ ATPase" evidence="2">
    <location>
        <begin position="134"/>
        <end position="267"/>
    </location>
</feature>
<evidence type="ECO:0000259" key="2">
    <source>
        <dbReference type="SMART" id="SM00382"/>
    </source>
</evidence>
<dbReference type="PATRIC" id="fig|652.5.peg.671"/>
<evidence type="ECO:0000256" key="1">
    <source>
        <dbReference type="SAM" id="MobiDB-lite"/>
    </source>
</evidence>
<proteinExistence type="predicted"/>
<protein>
    <submittedName>
        <fullName evidence="3">DNA replication protein</fullName>
    </submittedName>
</protein>
<dbReference type="GO" id="GO:0006260">
    <property type="term" value="P:DNA replication"/>
    <property type="evidence" value="ECO:0007669"/>
    <property type="project" value="TreeGrafter"/>
</dbReference>
<evidence type="ECO:0000313" key="3">
    <source>
        <dbReference type="EMBL" id="ALP40097.1"/>
    </source>
</evidence>
<dbReference type="SMART" id="SM00382">
    <property type="entry name" value="AAA"/>
    <property type="match status" value="1"/>
</dbReference>
<accession>A0A0S2SEJ4</accession>
<evidence type="ECO:0000313" key="4">
    <source>
        <dbReference type="Proteomes" id="UP000058114"/>
    </source>
</evidence>
<dbReference type="InterPro" id="IPR003593">
    <property type="entry name" value="AAA+_ATPase"/>
</dbReference>
<dbReference type="RefSeq" id="WP_060584112.1">
    <property type="nucleotide sequence ID" value="NZ_CP013067.1"/>
</dbReference>
<gene>
    <name evidence="3" type="ORF">WL1483_678</name>
</gene>
<feature type="region of interest" description="Disordered" evidence="1">
    <location>
        <begin position="1"/>
        <end position="34"/>
    </location>
</feature>
<dbReference type="CDD" id="cd00009">
    <property type="entry name" value="AAA"/>
    <property type="match status" value="1"/>
</dbReference>
<sequence>MAHDQDPLKQDLADIAARRQQINREKQGRQQHDPALQRHVGTLLERIRRLQQETGGTQYDYETLRKEYESKANAEVRELQKQARQDRIKRLIAQADLNPEWIFERMDQQDPALQYAIETARYFISGFEHWEKSGGGCMLIYGDYGTGKSTLAGAVAHELIERHQKSVIFQQWASIVDRLFFNVIEDQEERNQYRRALEEVDLLIIDEVAANRAKLAESQSSFLGHLLRRRRNLSKSVILITNHAPESLHRAIGDFSFEAIKAFNPVDIRLAGPSRRPNIGHYGG</sequence>
<dbReference type="PANTHER" id="PTHR30050:SF4">
    <property type="entry name" value="ATP-BINDING PROTEIN RV3427C IN INSERTION SEQUENCE-RELATED"/>
    <property type="match status" value="1"/>
</dbReference>
<dbReference type="KEGG" id="asr:WL1483_678"/>